<comment type="caution">
    <text evidence="6">The sequence shown here is derived from an EMBL/GenBank/DDBJ whole genome shotgun (WGS) entry which is preliminary data.</text>
</comment>
<evidence type="ECO:0000256" key="4">
    <source>
        <dbReference type="SAM" id="MobiDB-lite"/>
    </source>
</evidence>
<dbReference type="CDD" id="cd01574">
    <property type="entry name" value="PBP1_LacI"/>
    <property type="match status" value="1"/>
</dbReference>
<dbReference type="InterPro" id="IPR028082">
    <property type="entry name" value="Peripla_BP_I"/>
</dbReference>
<dbReference type="InterPro" id="IPR010982">
    <property type="entry name" value="Lambda_DNA-bd_dom_sf"/>
</dbReference>
<dbReference type="PROSITE" id="PS50932">
    <property type="entry name" value="HTH_LACI_2"/>
    <property type="match status" value="1"/>
</dbReference>
<dbReference type="InterPro" id="IPR046335">
    <property type="entry name" value="LacI/GalR-like_sensor"/>
</dbReference>
<evidence type="ECO:0000256" key="2">
    <source>
        <dbReference type="ARBA" id="ARBA00023125"/>
    </source>
</evidence>
<name>A0A2T0VGY8_9MICO</name>
<accession>A0A2T0VGY8</accession>
<proteinExistence type="predicted"/>
<dbReference type="SMART" id="SM00354">
    <property type="entry name" value="HTH_LACI"/>
    <property type="match status" value="1"/>
</dbReference>
<keyword evidence="1" id="KW-0805">Transcription regulation</keyword>
<feature type="region of interest" description="Disordered" evidence="4">
    <location>
        <begin position="1"/>
        <end position="39"/>
    </location>
</feature>
<dbReference type="AlphaFoldDB" id="A0A2T0VGY8"/>
<evidence type="ECO:0000313" key="7">
    <source>
        <dbReference type="Proteomes" id="UP000237983"/>
    </source>
</evidence>
<dbReference type="GO" id="GO:0003700">
    <property type="term" value="F:DNA-binding transcription factor activity"/>
    <property type="evidence" value="ECO:0007669"/>
    <property type="project" value="TreeGrafter"/>
</dbReference>
<evidence type="ECO:0000256" key="3">
    <source>
        <dbReference type="ARBA" id="ARBA00023163"/>
    </source>
</evidence>
<reference evidence="6 7" key="1">
    <citation type="submission" date="2018-03" db="EMBL/GenBank/DDBJ databases">
        <title>Genomic Encyclopedia of Type Strains, Phase III (KMG-III): the genomes of soil and plant-associated and newly described type strains.</title>
        <authorList>
            <person name="Whitman W."/>
        </authorList>
    </citation>
    <scope>NUCLEOTIDE SEQUENCE [LARGE SCALE GENOMIC DNA]</scope>
    <source>
        <strain evidence="6 7">CGMCC 1.12484</strain>
    </source>
</reference>
<organism evidence="6 7">
    <name type="scientific">Glaciihabitans tibetensis</name>
    <dbReference type="NCBI Taxonomy" id="1266600"/>
    <lineage>
        <taxon>Bacteria</taxon>
        <taxon>Bacillati</taxon>
        <taxon>Actinomycetota</taxon>
        <taxon>Actinomycetes</taxon>
        <taxon>Micrococcales</taxon>
        <taxon>Microbacteriaceae</taxon>
        <taxon>Glaciihabitans</taxon>
    </lineage>
</organism>
<dbReference type="EMBL" id="PVTL01000002">
    <property type="protein sequence ID" value="PRY69488.1"/>
    <property type="molecule type" value="Genomic_DNA"/>
</dbReference>
<evidence type="ECO:0000259" key="5">
    <source>
        <dbReference type="PROSITE" id="PS50932"/>
    </source>
</evidence>
<dbReference type="GO" id="GO:0000976">
    <property type="term" value="F:transcription cis-regulatory region binding"/>
    <property type="evidence" value="ECO:0007669"/>
    <property type="project" value="TreeGrafter"/>
</dbReference>
<evidence type="ECO:0000313" key="6">
    <source>
        <dbReference type="EMBL" id="PRY69488.1"/>
    </source>
</evidence>
<dbReference type="Pfam" id="PF00356">
    <property type="entry name" value="LacI"/>
    <property type="match status" value="1"/>
</dbReference>
<dbReference type="SUPFAM" id="SSF47413">
    <property type="entry name" value="lambda repressor-like DNA-binding domains"/>
    <property type="match status" value="1"/>
</dbReference>
<dbReference type="Proteomes" id="UP000237983">
    <property type="component" value="Unassembled WGS sequence"/>
</dbReference>
<dbReference type="PANTHER" id="PTHR30146:SF109">
    <property type="entry name" value="HTH-TYPE TRANSCRIPTIONAL REGULATOR GALS"/>
    <property type="match status" value="1"/>
</dbReference>
<keyword evidence="2" id="KW-0238">DNA-binding</keyword>
<dbReference type="Pfam" id="PF13377">
    <property type="entry name" value="Peripla_BP_3"/>
    <property type="match status" value="1"/>
</dbReference>
<keyword evidence="7" id="KW-1185">Reference proteome</keyword>
<feature type="domain" description="HTH lacI-type" evidence="5">
    <location>
        <begin position="42"/>
        <end position="96"/>
    </location>
</feature>
<dbReference type="PANTHER" id="PTHR30146">
    <property type="entry name" value="LACI-RELATED TRANSCRIPTIONAL REPRESSOR"/>
    <property type="match status" value="1"/>
</dbReference>
<keyword evidence="3" id="KW-0804">Transcription</keyword>
<dbReference type="RefSeq" id="WP_245884532.1">
    <property type="nucleotide sequence ID" value="NZ_PVTL01000002.1"/>
</dbReference>
<dbReference type="CDD" id="cd01392">
    <property type="entry name" value="HTH_LacI"/>
    <property type="match status" value="1"/>
</dbReference>
<dbReference type="PROSITE" id="PS00356">
    <property type="entry name" value="HTH_LACI_1"/>
    <property type="match status" value="1"/>
</dbReference>
<gene>
    <name evidence="6" type="ORF">B0I08_102162</name>
</gene>
<protein>
    <submittedName>
        <fullName evidence="6">LacI family transcriptional regulator</fullName>
    </submittedName>
</protein>
<sequence>MTTTDAVSKDPDSTPEWLTSHIRDGRGRKRGAKINDRQQRPPVIADVARLAGVSVPTVSRVLTGAARVTPDKRERVLAAIAELNYRPSPTARLLVTRRSRIIAVIAGQTSQYGYAETIRGIEEAARADGYTVTITVVESADEESVDRAVSHLLDQRADGIAVLKFDPPGVAALNKLPANVPVVAISGVRGKSVPQAVLDETHAAESLTNYLLDLGHKTVHHVRVPPSRREDGRTTGWRRALKTSGIVDVPAPFEATWHPESGRLIGREIAQDPSVTAVFCGNDEIAMGVIKGLTESGRRVPEDVSVVGFDDHPLARLWTPAITTVDQNFVELGKRAFGLLRTAMAGESGPKFSSALPELVIRESAAPPGESVASSE</sequence>
<dbReference type="Gene3D" id="3.40.50.2300">
    <property type="match status" value="2"/>
</dbReference>
<evidence type="ECO:0000256" key="1">
    <source>
        <dbReference type="ARBA" id="ARBA00023015"/>
    </source>
</evidence>
<dbReference type="SUPFAM" id="SSF53822">
    <property type="entry name" value="Periplasmic binding protein-like I"/>
    <property type="match status" value="1"/>
</dbReference>
<dbReference type="Gene3D" id="1.10.260.40">
    <property type="entry name" value="lambda repressor-like DNA-binding domains"/>
    <property type="match status" value="1"/>
</dbReference>
<dbReference type="InterPro" id="IPR000843">
    <property type="entry name" value="HTH_LacI"/>
</dbReference>